<reference evidence="2" key="1">
    <citation type="submission" date="2021-01" db="EMBL/GenBank/DDBJ databases">
        <authorList>
            <person name="Corre E."/>
            <person name="Pelletier E."/>
            <person name="Niang G."/>
            <person name="Scheremetjew M."/>
            <person name="Finn R."/>
            <person name="Kale V."/>
            <person name="Holt S."/>
            <person name="Cochrane G."/>
            <person name="Meng A."/>
            <person name="Brown T."/>
            <person name="Cohen L."/>
        </authorList>
    </citation>
    <scope>NUCLEOTIDE SEQUENCE</scope>
    <source>
        <strain evidence="2">CCAP1064/1</strain>
    </source>
</reference>
<organism evidence="2">
    <name type="scientific">Proboscia inermis</name>
    <dbReference type="NCBI Taxonomy" id="420281"/>
    <lineage>
        <taxon>Eukaryota</taxon>
        <taxon>Sar</taxon>
        <taxon>Stramenopiles</taxon>
        <taxon>Ochrophyta</taxon>
        <taxon>Bacillariophyta</taxon>
        <taxon>Coscinodiscophyceae</taxon>
        <taxon>Rhizosoleniophycidae</taxon>
        <taxon>Rhizosoleniales</taxon>
        <taxon>Rhizosoleniaceae</taxon>
        <taxon>Proboscia</taxon>
    </lineage>
</organism>
<dbReference type="AlphaFoldDB" id="A0A7S0C9K5"/>
<gene>
    <name evidence="2" type="ORF">PINE0816_LOCUS12502</name>
</gene>
<dbReference type="GO" id="GO:0005730">
    <property type="term" value="C:nucleolus"/>
    <property type="evidence" value="ECO:0007669"/>
    <property type="project" value="TreeGrafter"/>
</dbReference>
<feature type="domain" description="URB1 C-terminal" evidence="1">
    <location>
        <begin position="12"/>
        <end position="207"/>
    </location>
</feature>
<evidence type="ECO:0000259" key="1">
    <source>
        <dbReference type="Pfam" id="PF16201"/>
    </source>
</evidence>
<proteinExistence type="predicted"/>
<protein>
    <recommendedName>
        <fullName evidence="1">URB1 C-terminal domain-containing protein</fullName>
    </recommendedName>
</protein>
<sequence>MKQAFNTQEAHDLIDFRERPQIEMILNSVQRGLVVRRSELLTRENNKGNDLPIRLRVPMFPAVSALFLARASLVLSNPIDPMFGTINGYFLRLSDHHGAYKDITGLPAFISLFSSSSDSSLQAQKERLWALELLRDGTVDEYSYKIASRRYAPTLLFTSFDSLACCYPSPGDDDREKNLLIETIETILNSGGRYAAIHMMRMGLLPWIRGVLAGRHFSLSLHTLSIRFSFLKLISTALDLMDKTDPTSELAEYILIEISGLFKSIVHLYFDTIQSNLIDRHGERMNQSYTDFCGAIYKLLHTINLLALNCRERINGDFGLSSSTANGIEISVACSILSETSTNEMWRAKVVSSIVVLPFRVDSSKDLSLTKKFCISLLSSVVRDDSDIWNQTLVFLLRRISLLSVLAGETIRDDPDIISLILSCQLRCMQVSALSEWKECLISLLSVENLPGFLDEIGNQSVISFLQQLS</sequence>
<dbReference type="GO" id="GO:0000463">
    <property type="term" value="P:maturation of LSU-rRNA from tricistronic rRNA transcript (SSU-rRNA, 5.8S rRNA, LSU-rRNA)"/>
    <property type="evidence" value="ECO:0007669"/>
    <property type="project" value="TreeGrafter"/>
</dbReference>
<evidence type="ECO:0000313" key="2">
    <source>
        <dbReference type="EMBL" id="CAD8416367.1"/>
    </source>
</evidence>
<name>A0A7S0C9K5_9STRA</name>
<dbReference type="GO" id="GO:0000466">
    <property type="term" value="P:maturation of 5.8S rRNA from tricistronic rRNA transcript (SSU-rRNA, 5.8S rRNA, LSU-rRNA)"/>
    <property type="evidence" value="ECO:0007669"/>
    <property type="project" value="TreeGrafter"/>
</dbReference>
<dbReference type="EMBL" id="HBEL01027129">
    <property type="protein sequence ID" value="CAD8416367.1"/>
    <property type="molecule type" value="Transcribed_RNA"/>
</dbReference>
<dbReference type="PANTHER" id="PTHR13500">
    <property type="entry name" value="NUCLEOLAR PRERIBOSOMAL-ASSOCIATED PROTEIN 1"/>
    <property type="match status" value="1"/>
</dbReference>
<dbReference type="InterPro" id="IPR039844">
    <property type="entry name" value="URB1"/>
</dbReference>
<accession>A0A7S0C9K5</accession>
<dbReference type="PANTHER" id="PTHR13500:SF0">
    <property type="entry name" value="NUCLEOLAR PRE-RIBOSOMAL-ASSOCIATED PROTEIN 1"/>
    <property type="match status" value="1"/>
</dbReference>
<dbReference type="Pfam" id="PF16201">
    <property type="entry name" value="NopRA1"/>
    <property type="match status" value="1"/>
</dbReference>
<dbReference type="InterPro" id="IPR032436">
    <property type="entry name" value="URB1_C"/>
</dbReference>